<dbReference type="CDD" id="cd00408">
    <property type="entry name" value="DHDPS-like"/>
    <property type="match status" value="1"/>
</dbReference>
<comment type="similarity">
    <text evidence="1 3">Belongs to the DapA family.</text>
</comment>
<dbReference type="PIRSF" id="PIRSF001365">
    <property type="entry name" value="DHDPS"/>
    <property type="match status" value="1"/>
</dbReference>
<evidence type="ECO:0000256" key="3">
    <source>
        <dbReference type="PIRNR" id="PIRNR001365"/>
    </source>
</evidence>
<reference evidence="4 5" key="1">
    <citation type="submission" date="2023-12" db="EMBL/GenBank/DDBJ databases">
        <title>Description of Novel Strain Fulvimarina sp. 2208YS6-2-32 isolated from Uroteuthis (Photololigo) edulis.</title>
        <authorList>
            <person name="Park J.-S."/>
        </authorList>
    </citation>
    <scope>NUCLEOTIDE SEQUENCE [LARGE SCALE GENOMIC DNA]</scope>
    <source>
        <strain evidence="4 5">2208YS6-2-32</strain>
    </source>
</reference>
<dbReference type="RefSeq" id="WP_322186116.1">
    <property type="nucleotide sequence ID" value="NZ_JAXLPB010000002.1"/>
</dbReference>
<protein>
    <submittedName>
        <fullName evidence="4">Dihydrodipicolinate synthase family protein</fullName>
    </submittedName>
</protein>
<dbReference type="EMBL" id="JAXLPB010000002">
    <property type="protein sequence ID" value="MDY8108637.1"/>
    <property type="molecule type" value="Genomic_DNA"/>
</dbReference>
<dbReference type="Gene3D" id="3.20.20.70">
    <property type="entry name" value="Aldolase class I"/>
    <property type="match status" value="1"/>
</dbReference>
<name>A0ABU5HZW8_9HYPH</name>
<evidence type="ECO:0000256" key="2">
    <source>
        <dbReference type="ARBA" id="ARBA00023239"/>
    </source>
</evidence>
<dbReference type="PANTHER" id="PTHR12128">
    <property type="entry name" value="DIHYDRODIPICOLINATE SYNTHASE"/>
    <property type="match status" value="1"/>
</dbReference>
<dbReference type="SUPFAM" id="SSF51569">
    <property type="entry name" value="Aldolase"/>
    <property type="match status" value="1"/>
</dbReference>
<accession>A0ABU5HZW8</accession>
<dbReference type="Proteomes" id="UP001294412">
    <property type="component" value="Unassembled WGS sequence"/>
</dbReference>
<evidence type="ECO:0000313" key="4">
    <source>
        <dbReference type="EMBL" id="MDY8108637.1"/>
    </source>
</evidence>
<dbReference type="Pfam" id="PF00701">
    <property type="entry name" value="DHDPS"/>
    <property type="match status" value="1"/>
</dbReference>
<comment type="caution">
    <text evidence="4">The sequence shown here is derived from an EMBL/GenBank/DDBJ whole genome shotgun (WGS) entry which is preliminary data.</text>
</comment>
<evidence type="ECO:0000256" key="1">
    <source>
        <dbReference type="ARBA" id="ARBA00007592"/>
    </source>
</evidence>
<gene>
    <name evidence="4" type="ORF">U0C82_05645</name>
</gene>
<dbReference type="SMART" id="SM01130">
    <property type="entry name" value="DHDPS"/>
    <property type="match status" value="1"/>
</dbReference>
<sequence>MSSTSPFHGLSVFPITPTDASGRVDVESLCRLLERICEAGPASIGLLGSTGNYAYLTRDERWRAIEAAVACVDNRLPIIVGVGALRTDEAIGLARDAEANGADALLMAPVSYAPLTDEEAYQHYRAVAGVSGLPFCIYDNPSTTRFTFSHDLVARLSEIRTIEAIKMPARDGQDVAAELAALRARTDIAIGFSCDWHGRSVLMSGADAWYSVIGGIMPKLAVTLARAATSGDAEEALRIDAACQPLWNTFRSFGSLRVVTALLDLLDLGTAELPRPLLPLGPAERARVEAALAPLSGDASLT</sequence>
<evidence type="ECO:0000313" key="5">
    <source>
        <dbReference type="Proteomes" id="UP001294412"/>
    </source>
</evidence>
<proteinExistence type="inferred from homology"/>
<dbReference type="InterPro" id="IPR002220">
    <property type="entry name" value="DapA-like"/>
</dbReference>
<keyword evidence="2 3" id="KW-0456">Lyase</keyword>
<dbReference type="InterPro" id="IPR013785">
    <property type="entry name" value="Aldolase_TIM"/>
</dbReference>
<dbReference type="PANTHER" id="PTHR12128:SF66">
    <property type="entry name" value="4-HYDROXY-2-OXOGLUTARATE ALDOLASE, MITOCHONDRIAL"/>
    <property type="match status" value="1"/>
</dbReference>
<dbReference type="PRINTS" id="PR00146">
    <property type="entry name" value="DHPICSNTHASE"/>
</dbReference>
<keyword evidence="5" id="KW-1185">Reference proteome</keyword>
<organism evidence="4 5">
    <name type="scientific">Fulvimarina uroteuthidis</name>
    <dbReference type="NCBI Taxonomy" id="3098149"/>
    <lineage>
        <taxon>Bacteria</taxon>
        <taxon>Pseudomonadati</taxon>
        <taxon>Pseudomonadota</taxon>
        <taxon>Alphaproteobacteria</taxon>
        <taxon>Hyphomicrobiales</taxon>
        <taxon>Aurantimonadaceae</taxon>
        <taxon>Fulvimarina</taxon>
    </lineage>
</organism>